<keyword evidence="5" id="KW-0694">RNA-binding</keyword>
<dbReference type="NCBIfam" id="TIGR03953">
    <property type="entry name" value="rplD_bact"/>
    <property type="match status" value="1"/>
</dbReference>
<dbReference type="HAMAP" id="MF_01328_B">
    <property type="entry name" value="Ribosomal_uL4_B"/>
    <property type="match status" value="1"/>
</dbReference>
<comment type="subunit">
    <text evidence="5">Part of the 50S ribosomal subunit.</text>
</comment>
<dbReference type="GO" id="GO:0005840">
    <property type="term" value="C:ribosome"/>
    <property type="evidence" value="ECO:0007669"/>
    <property type="project" value="UniProtKB-KW"/>
</dbReference>
<feature type="compositionally biased region" description="Basic residues" evidence="6">
    <location>
        <begin position="61"/>
        <end position="74"/>
    </location>
</feature>
<evidence type="ECO:0000313" key="8">
    <source>
        <dbReference type="Proteomes" id="UP001461341"/>
    </source>
</evidence>
<dbReference type="InterPro" id="IPR002136">
    <property type="entry name" value="Ribosomal_uL4"/>
</dbReference>
<evidence type="ECO:0000313" key="7">
    <source>
        <dbReference type="EMBL" id="WZL76698.1"/>
    </source>
</evidence>
<evidence type="ECO:0000256" key="6">
    <source>
        <dbReference type="SAM" id="MobiDB-lite"/>
    </source>
</evidence>
<feature type="region of interest" description="Disordered" evidence="6">
    <location>
        <begin position="47"/>
        <end position="74"/>
    </location>
</feature>
<dbReference type="PANTHER" id="PTHR10746:SF6">
    <property type="entry name" value="LARGE RIBOSOMAL SUBUNIT PROTEIN UL4M"/>
    <property type="match status" value="1"/>
</dbReference>
<proteinExistence type="inferred from homology"/>
<comment type="similarity">
    <text evidence="1 5">Belongs to the universal ribosomal protein uL4 family.</text>
</comment>
<dbReference type="PANTHER" id="PTHR10746">
    <property type="entry name" value="50S RIBOSOMAL PROTEIN L4"/>
    <property type="match status" value="1"/>
</dbReference>
<reference evidence="7 8" key="1">
    <citation type="submission" date="2023-03" db="EMBL/GenBank/DDBJ databases">
        <title>Novel Species.</title>
        <authorList>
            <person name="Ma S."/>
        </authorList>
    </citation>
    <scope>NUCLEOTIDE SEQUENCE [LARGE SCALE GENOMIC DNA]</scope>
    <source>
        <strain evidence="7 8">B11</strain>
    </source>
</reference>
<evidence type="ECO:0000256" key="1">
    <source>
        <dbReference type="ARBA" id="ARBA00010528"/>
    </source>
</evidence>
<organism evidence="7 8">
    <name type="scientific">Thermatribacter velox</name>
    <dbReference type="NCBI Taxonomy" id="3039681"/>
    <lineage>
        <taxon>Bacteria</taxon>
        <taxon>Pseudomonadati</taxon>
        <taxon>Atribacterota</taxon>
        <taxon>Atribacteria</taxon>
        <taxon>Atribacterales</taxon>
        <taxon>Thermatribacteraceae</taxon>
        <taxon>Thermatribacter</taxon>
    </lineage>
</organism>
<keyword evidence="3 5" id="KW-0687">Ribonucleoprotein</keyword>
<evidence type="ECO:0000256" key="3">
    <source>
        <dbReference type="ARBA" id="ARBA00023274"/>
    </source>
</evidence>
<dbReference type="Gene3D" id="3.40.1370.10">
    <property type="match status" value="1"/>
</dbReference>
<accession>A0ABZ2YG12</accession>
<keyword evidence="5" id="KW-0699">rRNA-binding</keyword>
<evidence type="ECO:0000256" key="4">
    <source>
        <dbReference type="ARBA" id="ARBA00035244"/>
    </source>
</evidence>
<dbReference type="InterPro" id="IPR013005">
    <property type="entry name" value="Ribosomal_uL4-like"/>
</dbReference>
<evidence type="ECO:0000256" key="5">
    <source>
        <dbReference type="HAMAP-Rule" id="MF_01328"/>
    </source>
</evidence>
<dbReference type="EMBL" id="CP121689">
    <property type="protein sequence ID" value="WZL76698.1"/>
    <property type="molecule type" value="Genomic_DNA"/>
</dbReference>
<dbReference type="Pfam" id="PF00573">
    <property type="entry name" value="Ribosomal_L4"/>
    <property type="match status" value="1"/>
</dbReference>
<dbReference type="Proteomes" id="UP001461341">
    <property type="component" value="Chromosome"/>
</dbReference>
<dbReference type="RefSeq" id="WP_369018862.1">
    <property type="nucleotide sequence ID" value="NZ_CP121689.1"/>
</dbReference>
<keyword evidence="8" id="KW-1185">Reference proteome</keyword>
<name>A0ABZ2YG12_9BACT</name>
<gene>
    <name evidence="5 7" type="primary">rplD</name>
    <name evidence="7" type="ORF">QBE54_02890</name>
</gene>
<protein>
    <recommendedName>
        <fullName evidence="4 5">Large ribosomal subunit protein uL4</fullName>
    </recommendedName>
</protein>
<dbReference type="InterPro" id="IPR023574">
    <property type="entry name" value="Ribosomal_uL4_dom_sf"/>
</dbReference>
<sequence length="206" mass="23254">MEIAVFDREGKTVDQLVIEEMVDEGMNTHLLFLAVKSYLDNQRRGTVKTKTRGEVSGGGRKPWRQKGTGRARHGSIRSPIWRGGGVVFGPRPRSYYFSLNKKEKRQAMLQSLLAKIKEGSLRVVENLLLEQPKTKEAVKLLTNLGLKGSTLVVTVSKNENVLRSFSNLENVDVLPVNSVSTYHLLKFENVVFEKPAFLSLWEVLNK</sequence>
<comment type="function">
    <text evidence="5">Forms part of the polypeptide exit tunnel.</text>
</comment>
<keyword evidence="2 5" id="KW-0689">Ribosomal protein</keyword>
<comment type="function">
    <text evidence="5">One of the primary rRNA binding proteins, this protein initially binds near the 5'-end of the 23S rRNA. It is important during the early stages of 50S assembly. It makes multiple contacts with different domains of the 23S rRNA in the assembled 50S subunit and ribosome.</text>
</comment>
<evidence type="ECO:0000256" key="2">
    <source>
        <dbReference type="ARBA" id="ARBA00022980"/>
    </source>
</evidence>
<dbReference type="SUPFAM" id="SSF52166">
    <property type="entry name" value="Ribosomal protein L4"/>
    <property type="match status" value="1"/>
</dbReference>